<dbReference type="Gene3D" id="3.40.50.10540">
    <property type="entry name" value="Crotonobetainyl-coa:carnitine coa-transferase, domain 1"/>
    <property type="match status" value="1"/>
</dbReference>
<name>A0A813I802_POLGL</name>
<reference evidence="4" key="1">
    <citation type="submission" date="2021-02" db="EMBL/GenBank/DDBJ databases">
        <authorList>
            <person name="Dougan E. K."/>
            <person name="Rhodes N."/>
            <person name="Thang M."/>
            <person name="Chan C."/>
        </authorList>
    </citation>
    <scope>NUCLEOTIDE SEQUENCE</scope>
</reference>
<comment type="similarity">
    <text evidence="1">Belongs to the CoA-transferase III family.</text>
</comment>
<dbReference type="SUPFAM" id="SSF89796">
    <property type="entry name" value="CoA-transferase family III (CaiB/BaiF)"/>
    <property type="match status" value="1"/>
</dbReference>
<organism evidence="4 5">
    <name type="scientific">Polarella glacialis</name>
    <name type="common">Dinoflagellate</name>
    <dbReference type="NCBI Taxonomy" id="89957"/>
    <lineage>
        <taxon>Eukaryota</taxon>
        <taxon>Sar</taxon>
        <taxon>Alveolata</taxon>
        <taxon>Dinophyceae</taxon>
        <taxon>Suessiales</taxon>
        <taxon>Suessiaceae</taxon>
        <taxon>Polarella</taxon>
    </lineage>
</organism>
<comment type="caution">
    <text evidence="4">The sequence shown here is derived from an EMBL/GenBank/DDBJ whole genome shotgun (WGS) entry which is preliminary data.</text>
</comment>
<dbReference type="Proteomes" id="UP000626109">
    <property type="component" value="Unassembled WGS sequence"/>
</dbReference>
<dbReference type="PANTHER" id="PTHR48207:SF3">
    <property type="entry name" value="SUCCINATE--HYDROXYMETHYLGLUTARATE COA-TRANSFERASE"/>
    <property type="match status" value="1"/>
</dbReference>
<dbReference type="AlphaFoldDB" id="A0A813I802"/>
<dbReference type="InterPro" id="IPR003673">
    <property type="entry name" value="CoA-Trfase_fam_III"/>
</dbReference>
<evidence type="ECO:0000313" key="4">
    <source>
        <dbReference type="EMBL" id="CAE8646371.1"/>
    </source>
</evidence>
<evidence type="ECO:0008006" key="6">
    <source>
        <dbReference type="Google" id="ProtNLM"/>
    </source>
</evidence>
<sequence length="415" mass="44215">AHLNSSTVPDGLSTVAVAAGPAANDQKLRSGPLVGTRVVDMSSVVSGPMATSVLADQGAEVIKVEAPKSPDMTRGLGPAPTKGLGAMYATLNRGKRSVTLDVQKPKGLELLKRLVSKSDVVVQNYRPGVAEKLGVDYASLCLVNPDIIVLSISGFGPTGPYADLRVYDQVVQAMSGVTTIMSDGAGQPAMFHNLIVDKVTSLNAAQAVTAALLAKSQGKGGQNIQLSMMDAAMHFLFPDAYWNKVWPDIAPIATEWREIAQRSTYDASDGRVSISATDARQMWGLLEVTGLTEHRSDSFGKMRAAALEKIRAVLKTMTKQDIFDICQRHGVPCGMFQTLDEALSDPQVRHCGTVEEHVHPEGGRYRASRPPAQFARTPSCVQGPAPLMGVDNAEVLKELGLSTAEVEGLRKEGVI</sequence>
<dbReference type="InterPro" id="IPR023606">
    <property type="entry name" value="CoA-Trfase_III_dom_1_sf"/>
</dbReference>
<dbReference type="EMBL" id="CAJNNW010004373">
    <property type="protein sequence ID" value="CAE8646371.1"/>
    <property type="molecule type" value="Genomic_DNA"/>
</dbReference>
<dbReference type="GO" id="GO:0008410">
    <property type="term" value="F:CoA-transferase activity"/>
    <property type="evidence" value="ECO:0007669"/>
    <property type="project" value="TreeGrafter"/>
</dbReference>
<dbReference type="PANTHER" id="PTHR48207">
    <property type="entry name" value="SUCCINATE--HYDROXYMETHYLGLUTARATE COA-TRANSFERASE"/>
    <property type="match status" value="1"/>
</dbReference>
<evidence type="ECO:0000313" key="5">
    <source>
        <dbReference type="Proteomes" id="UP000626109"/>
    </source>
</evidence>
<dbReference type="Gene3D" id="3.30.1540.10">
    <property type="entry name" value="formyl-coa transferase, domain 3"/>
    <property type="match status" value="1"/>
</dbReference>
<accession>A0A813I802</accession>
<dbReference type="Pfam" id="PF02515">
    <property type="entry name" value="CoA_transf_3"/>
    <property type="match status" value="1"/>
</dbReference>
<protein>
    <recommendedName>
        <fullName evidence="6">Formyl-CoA transferase</fullName>
    </recommendedName>
</protein>
<keyword evidence="2" id="KW-0808">Transferase</keyword>
<gene>
    <name evidence="4" type="ORF">PGLA2088_LOCUS4747</name>
</gene>
<feature type="non-terminal residue" evidence="4">
    <location>
        <position position="1"/>
    </location>
</feature>
<evidence type="ECO:0000256" key="3">
    <source>
        <dbReference type="SAM" id="MobiDB-lite"/>
    </source>
</evidence>
<dbReference type="InterPro" id="IPR044855">
    <property type="entry name" value="CoA-Trfase_III_dom3_sf"/>
</dbReference>
<dbReference type="InterPro" id="IPR050483">
    <property type="entry name" value="CoA-transferase_III_domain"/>
</dbReference>
<feature type="region of interest" description="Disordered" evidence="3">
    <location>
        <begin position="361"/>
        <end position="380"/>
    </location>
</feature>
<proteinExistence type="inferred from homology"/>
<evidence type="ECO:0000256" key="1">
    <source>
        <dbReference type="ARBA" id="ARBA00008383"/>
    </source>
</evidence>
<evidence type="ECO:0000256" key="2">
    <source>
        <dbReference type="ARBA" id="ARBA00022679"/>
    </source>
</evidence>